<comment type="subcellular location">
    <subcellularLocation>
        <location evidence="1">Nucleus</location>
    </subcellularLocation>
</comment>
<dbReference type="eggNOG" id="KOG1896">
    <property type="taxonomic scope" value="Eukaryota"/>
</dbReference>
<reference evidence="14 15" key="1">
    <citation type="submission" date="2016-10" db="EMBL/GenBank/DDBJ databases">
        <title>Genome sequencing of Aspergillus oryzae BCC7051.</title>
        <authorList>
            <person name="Thammarongtham C."/>
            <person name="Vorapreeda T."/>
            <person name="Nookaew I."/>
            <person name="Srisuk T."/>
            <person name="Land M."/>
            <person name="Jeennor S."/>
            <person name="Laoteng K."/>
        </authorList>
    </citation>
    <scope>NUCLEOTIDE SEQUENCE [LARGE SCALE GENOMIC DNA]</scope>
    <source>
        <strain evidence="14 15">BCC7051</strain>
    </source>
</reference>
<dbReference type="PANTHER" id="PTHR10644">
    <property type="entry name" value="DNA REPAIR/RNA PROCESSING CPSF FAMILY"/>
    <property type="match status" value="1"/>
</dbReference>
<comment type="function">
    <text evidence="5">RNA-binding component of the cleavage and polyadenylation factor (CPF) complex, which plays a key role in polyadenylation-dependent pre-mRNA 3'-end formation and cooperates with cleavage factors including the CFIA complex and NAB4/CFIB. Involved in poly(A) site recognition. May be involved in coupling transcription termination and mRNA 3'-end formation.</text>
</comment>
<evidence type="ECO:0000259" key="12">
    <source>
        <dbReference type="Pfam" id="PF10433"/>
    </source>
</evidence>
<feature type="domain" description="RSE1/DDB1/CPSF1 first beta-propeller" evidence="12">
    <location>
        <begin position="13"/>
        <end position="424"/>
    </location>
</feature>
<dbReference type="OrthoDB" id="6109at2759"/>
<keyword evidence="2" id="KW-0507">mRNA processing</keyword>
<dbReference type="InterPro" id="IPR015943">
    <property type="entry name" value="WD40/YVTN_repeat-like_dom_sf"/>
</dbReference>
<evidence type="ECO:0000256" key="5">
    <source>
        <dbReference type="ARBA" id="ARBA00037232"/>
    </source>
</evidence>
<name>A0A1S9DFW4_ASPOZ</name>
<protein>
    <recommendedName>
        <fullName evidence="8">Protein CFT1</fullName>
    </recommendedName>
    <alternativeName>
        <fullName evidence="9">Cleavage factor two protein 1</fullName>
    </alternativeName>
    <alternativeName>
        <fullName evidence="7">Protein cft1</fullName>
    </alternativeName>
</protein>
<dbReference type="Gene3D" id="1.10.150.910">
    <property type="match status" value="1"/>
</dbReference>
<dbReference type="Gene3D" id="2.130.10.10">
    <property type="entry name" value="YVTN repeat-like/Quinoprotein amine dehydrogenase"/>
    <property type="match status" value="2"/>
</dbReference>
<dbReference type="FunFam" id="2.130.10.10:FF:000788">
    <property type="entry name" value="mRNA cleavage and polyadenylation factor subunit"/>
    <property type="match status" value="1"/>
</dbReference>
<evidence type="ECO:0000313" key="15">
    <source>
        <dbReference type="Proteomes" id="UP000190312"/>
    </source>
</evidence>
<evidence type="ECO:0000256" key="9">
    <source>
        <dbReference type="ARBA" id="ARBA00041264"/>
    </source>
</evidence>
<evidence type="ECO:0000313" key="14">
    <source>
        <dbReference type="EMBL" id="OOO07919.1"/>
    </source>
</evidence>
<comment type="similarity">
    <text evidence="6">Belongs to the CFT1 family.</text>
</comment>
<dbReference type="GO" id="GO:0003723">
    <property type="term" value="F:RNA binding"/>
    <property type="evidence" value="ECO:0007669"/>
    <property type="project" value="UniProtKB-KW"/>
</dbReference>
<dbReference type="InterPro" id="IPR050358">
    <property type="entry name" value="RSE1/DDB1/CFT1"/>
</dbReference>
<organism evidence="14 15">
    <name type="scientific">Aspergillus oryzae</name>
    <name type="common">Yellow koji mold</name>
    <dbReference type="NCBI Taxonomy" id="5062"/>
    <lineage>
        <taxon>Eukaryota</taxon>
        <taxon>Fungi</taxon>
        <taxon>Dikarya</taxon>
        <taxon>Ascomycota</taxon>
        <taxon>Pezizomycotina</taxon>
        <taxon>Eurotiomycetes</taxon>
        <taxon>Eurotiomycetidae</taxon>
        <taxon>Eurotiales</taxon>
        <taxon>Aspergillaceae</taxon>
        <taxon>Aspergillus</taxon>
        <taxon>Aspergillus subgen. Circumdati</taxon>
    </lineage>
</organism>
<evidence type="ECO:0000256" key="1">
    <source>
        <dbReference type="ARBA" id="ARBA00004123"/>
    </source>
</evidence>
<dbReference type="InterPro" id="IPR018846">
    <property type="entry name" value="Beta-prop_RSE1/DDB1/CPSF1_1st"/>
</dbReference>
<proteinExistence type="inferred from homology"/>
<dbReference type="GO" id="GO:0005634">
    <property type="term" value="C:nucleus"/>
    <property type="evidence" value="ECO:0007669"/>
    <property type="project" value="UniProtKB-SubCell"/>
</dbReference>
<evidence type="ECO:0000256" key="6">
    <source>
        <dbReference type="ARBA" id="ARBA00038304"/>
    </source>
</evidence>
<evidence type="ECO:0000256" key="2">
    <source>
        <dbReference type="ARBA" id="ARBA00022664"/>
    </source>
</evidence>
<dbReference type="FunFam" id="2.130.10.10:FF:000625">
    <property type="entry name" value="mRNA cleavage and polyadenylation factor subunit"/>
    <property type="match status" value="1"/>
</dbReference>
<comment type="caution">
    <text evidence="14">The sequence shown here is derived from an EMBL/GenBank/DDBJ whole genome shotgun (WGS) entry which is preliminary data.</text>
</comment>
<gene>
    <name evidence="14" type="ORF">OAory_01044190</name>
</gene>
<evidence type="ECO:0000256" key="8">
    <source>
        <dbReference type="ARBA" id="ARBA00039443"/>
    </source>
</evidence>
<feature type="domain" description="RSE1/DDB1/CPSF1 C-terminal" evidence="11">
    <location>
        <begin position="912"/>
        <end position="1253"/>
    </location>
</feature>
<dbReference type="VEuPathDB" id="FungiDB:AO090103000017"/>
<dbReference type="InterPro" id="IPR058543">
    <property type="entry name" value="Beta-prop_RSE1/DDB1/CPSF1_2nd"/>
</dbReference>
<dbReference type="Proteomes" id="UP000190312">
    <property type="component" value="Unassembled WGS sequence"/>
</dbReference>
<feature type="region of interest" description="Disordered" evidence="10">
    <location>
        <begin position="427"/>
        <end position="458"/>
    </location>
</feature>
<dbReference type="Pfam" id="PF23726">
    <property type="entry name" value="Beta-prop_RSE1_2nd"/>
    <property type="match status" value="1"/>
</dbReference>
<evidence type="ECO:0000256" key="4">
    <source>
        <dbReference type="ARBA" id="ARBA00023242"/>
    </source>
</evidence>
<dbReference type="GO" id="GO:0006397">
    <property type="term" value="P:mRNA processing"/>
    <property type="evidence" value="ECO:0007669"/>
    <property type="project" value="UniProtKB-KW"/>
</dbReference>
<evidence type="ECO:0000256" key="7">
    <source>
        <dbReference type="ARBA" id="ARBA00039187"/>
    </source>
</evidence>
<keyword evidence="4" id="KW-0539">Nucleus</keyword>
<evidence type="ECO:0000259" key="13">
    <source>
        <dbReference type="Pfam" id="PF23726"/>
    </source>
</evidence>
<evidence type="ECO:0000256" key="10">
    <source>
        <dbReference type="SAM" id="MobiDB-lite"/>
    </source>
</evidence>
<dbReference type="EMBL" id="MKZY01000006">
    <property type="protein sequence ID" value="OOO07919.1"/>
    <property type="molecule type" value="Genomic_DNA"/>
</dbReference>
<evidence type="ECO:0000259" key="11">
    <source>
        <dbReference type="Pfam" id="PF03178"/>
    </source>
</evidence>
<accession>A0A1S9DFW4</accession>
<feature type="domain" description="RSE1/DDB1/CPSF1 second beta-propeller" evidence="13">
    <location>
        <begin position="563"/>
        <end position="828"/>
    </location>
</feature>
<dbReference type="InterPro" id="IPR004871">
    <property type="entry name" value="RSE1/DDB1/CPSF1_C"/>
</dbReference>
<dbReference type="Pfam" id="PF10433">
    <property type="entry name" value="Beta-prop_RSE1_1st"/>
    <property type="match status" value="1"/>
</dbReference>
<keyword evidence="3" id="KW-0694">RNA-binding</keyword>
<dbReference type="Pfam" id="PF03178">
    <property type="entry name" value="CPSF_A"/>
    <property type="match status" value="1"/>
</dbReference>
<sequence>MQCYTELLPPTGVTHSLALPFISESANNLVVARTSRLQIFSLLDVGPRPGGIEEQGVPKLVLEREYALPGTVTDLCRVKLLNTKSGGEAILLAFRNAKLALIEWDPGRYGICTISIHYYERDDSTSSPWVPDLSSCGSILSVDPSSRCAVFNFGIRNLAILPFHQPGDDLVMDDYGELDDERLGSHGLESGTDCDMTKESIAHRAPYSSSFVLPLAALDPSILHPISLAFLYEYREPTFGILYSQVATSNALLHERKDVVFYTVFTLDLEQRASTTLLSVSRLPSDLFKVVALPPPVGGALLIGSNELVHVDQAGKTNAVGVNEFSRQVSSFSMTDQSDLALRLEGCIVERLSETNGDLLLVPTTGEIVLVKFRLDGRSVSGISVHPIPPHAGGDIVKSAASSSAFLGDKRVFLGSEDADSILLGWSVPSSGTKKPRPQARHTEEDSGGFSDEDQSEDDVYEDDLYATVPEVVVDGRRPSAESFGSSLYNFREYDRLLNIGPLKDIAFGRSFTSLGGEENAGNDSGLELVASQGWDRSGGLAVMKRGLELQVLNSMRTDLASCVWTASVAHMEEAVSKTTTQAENRECHQYVVVSKATSAEREQSEVFRVEGQELRPFRAPEFNPNEDVTIDIGTLIGKNRVVQILRSEVRSYDGDLGLAQIYPVWDEDTSEERMAISSSLVDPYVAILRDDSTLLLLQADDSGDLDEVELNEQIANSKWTSCCLYFDKTGIFSSISATSDELAQNSMTLFLMTQDCRLFIYRLPDQKLLAIIEGVDCLPPVLSSEPPKRSTTREVLTEIVVADLGDSWSSFPYLIIRSRHDDLAVYRPFISITKSGVIHVCQMPLGVQLDYPWTIQQIPIGEQVDHLAYSSSSGMYVIGTSHRTEFKLPEDDELHPEWRNEMTSFFPEVQRSSLKVVSPKTWTVIDSYLLSPAEHVMAVKNMSLEISENTHERKDMIVVGTAFARGEDIASRGCVYVFEVIKVVPDPKRPEMDRKLRLVGKEPVKGAVTALSEIGGQGFLIVAQGQKCIVRGLKEDGSLLPVAFMDVQCHVSVVKELKGTGMCIIADAVKGLWFAGYSEEPYKMSLFAKDLDYLEVLAADFLPDGNKLFILVADSDCNLHVLQYDPEDPKSSNGDRLLSRSKFHTGNFISTLTLLPRTSVSSEQMISDVDAMDVDIKIPRHQMLITSQNGSVGLVTCVSEESYRRLSALQSQLTNTIEHPCGLNPRAFRAVESDGTAGRGMLDGKLLFQWLDMSKQRKVEIASRVGANEWEIKADFEAISGEGLGYL</sequence>
<evidence type="ECO:0000256" key="3">
    <source>
        <dbReference type="ARBA" id="ARBA00022884"/>
    </source>
</evidence>